<dbReference type="EMBL" id="AP025516">
    <property type="protein sequence ID" value="BDD85669.1"/>
    <property type="molecule type" value="Genomic_DNA"/>
</dbReference>
<sequence length="166" mass="18883">MKKHTLVPSQEISPESVDIYSLHMRQVSIVINDYLLKYLNSLYAEFNGDLVKAIVLGELAHHNISGLLRNQVFVKAYGSKQAPFDDIKHALQPANPFSISEATGIPRETVRRKFHELVQEGMIEKLKPKSYVITSRVSERFIHSFNLQLFEETSRLCSKISGITNP</sequence>
<organism evidence="1 2">
    <name type="scientific">Desulfofustis limnaeus</name>
    <dbReference type="NCBI Taxonomy" id="2740163"/>
    <lineage>
        <taxon>Bacteria</taxon>
        <taxon>Pseudomonadati</taxon>
        <taxon>Thermodesulfobacteriota</taxon>
        <taxon>Desulfobulbia</taxon>
        <taxon>Desulfobulbales</taxon>
        <taxon>Desulfocapsaceae</taxon>
        <taxon>Desulfofustis</taxon>
    </lineage>
</organism>
<keyword evidence="2" id="KW-1185">Reference proteome</keyword>
<reference evidence="1 2" key="1">
    <citation type="submission" date="2022-01" db="EMBL/GenBank/DDBJ databases">
        <title>Desulfofustis limnae sp. nov., a novel mesophilic sulfate-reducing bacterium isolated from marsh soil.</title>
        <authorList>
            <person name="Watanabe M."/>
            <person name="Takahashi A."/>
            <person name="Kojima H."/>
            <person name="Fukui M."/>
        </authorList>
    </citation>
    <scope>NUCLEOTIDE SEQUENCE [LARGE SCALE GENOMIC DNA]</scope>
    <source>
        <strain evidence="1 2">PPLL</strain>
    </source>
</reference>
<dbReference type="SUPFAM" id="SSF46785">
    <property type="entry name" value="Winged helix' DNA-binding domain"/>
    <property type="match status" value="1"/>
</dbReference>
<dbReference type="Proteomes" id="UP000830055">
    <property type="component" value="Chromosome"/>
</dbReference>
<protein>
    <recommendedName>
        <fullName evidence="3">HTH iclR-type domain-containing protein</fullName>
    </recommendedName>
</protein>
<gene>
    <name evidence="1" type="ORF">DPPLL_00340</name>
</gene>
<proteinExistence type="predicted"/>
<evidence type="ECO:0000313" key="1">
    <source>
        <dbReference type="EMBL" id="BDD85669.1"/>
    </source>
</evidence>
<dbReference type="InterPro" id="IPR036390">
    <property type="entry name" value="WH_DNA-bd_sf"/>
</dbReference>
<evidence type="ECO:0008006" key="3">
    <source>
        <dbReference type="Google" id="ProtNLM"/>
    </source>
</evidence>
<name>A0ABM7W429_9BACT</name>
<dbReference type="RefSeq" id="WP_284152809.1">
    <property type="nucleotide sequence ID" value="NZ_AP025516.1"/>
</dbReference>
<accession>A0ABM7W429</accession>
<evidence type="ECO:0000313" key="2">
    <source>
        <dbReference type="Proteomes" id="UP000830055"/>
    </source>
</evidence>